<feature type="compositionally biased region" description="Basic and acidic residues" evidence="1">
    <location>
        <begin position="139"/>
        <end position="148"/>
    </location>
</feature>
<feature type="region of interest" description="Disordered" evidence="1">
    <location>
        <begin position="16"/>
        <end position="93"/>
    </location>
</feature>
<dbReference type="EMBL" id="CP165734">
    <property type="protein sequence ID" value="XDV56799.1"/>
    <property type="molecule type" value="Genomic_DNA"/>
</dbReference>
<evidence type="ECO:0000313" key="3">
    <source>
        <dbReference type="EMBL" id="XDV56799.1"/>
    </source>
</evidence>
<accession>A0AB39XIB3</accession>
<evidence type="ECO:0000256" key="1">
    <source>
        <dbReference type="SAM" id="MobiDB-lite"/>
    </source>
</evidence>
<keyword evidence="2" id="KW-0732">Signal</keyword>
<dbReference type="RefSeq" id="WP_156949101.1">
    <property type="nucleotide sequence ID" value="NZ_CP165734.1"/>
</dbReference>
<feature type="compositionally biased region" description="Polar residues" evidence="1">
    <location>
        <begin position="46"/>
        <end position="61"/>
    </location>
</feature>
<feature type="compositionally biased region" description="Polar residues" evidence="1">
    <location>
        <begin position="17"/>
        <end position="31"/>
    </location>
</feature>
<feature type="compositionally biased region" description="Basic and acidic residues" evidence="1">
    <location>
        <begin position="62"/>
        <end position="93"/>
    </location>
</feature>
<sequence>MAAILLVVSSFMPVAASAQQTAPDANQTSPQARPEVAPQQPDKVQAQKTPVQPDRTPQQSEQARDRDRQSAEDTRINRDWTTRQSRGDDRMDMDRMRQMHRQMGRMMDQDEDHRTIGQNWRREDDDIDRGSGYASPGRGEGRYEGRYHGEMRPYPRVKTCIEYENGDEFCRYRD</sequence>
<dbReference type="AlphaFoldDB" id="A0AB39XIB3"/>
<protein>
    <submittedName>
        <fullName evidence="3">Uncharacterized protein</fullName>
    </submittedName>
</protein>
<organism evidence="3">
    <name type="scientific">Bradyrhizobium sp. LLZ17</name>
    <dbReference type="NCBI Taxonomy" id="3239388"/>
    <lineage>
        <taxon>Bacteria</taxon>
        <taxon>Pseudomonadati</taxon>
        <taxon>Pseudomonadota</taxon>
        <taxon>Alphaproteobacteria</taxon>
        <taxon>Hyphomicrobiales</taxon>
        <taxon>Nitrobacteraceae</taxon>
        <taxon>Bradyrhizobium</taxon>
    </lineage>
</organism>
<feature type="chain" id="PRO_5044259633" evidence="2">
    <location>
        <begin position="19"/>
        <end position="174"/>
    </location>
</feature>
<proteinExistence type="predicted"/>
<evidence type="ECO:0000256" key="2">
    <source>
        <dbReference type="SAM" id="SignalP"/>
    </source>
</evidence>
<feature type="region of interest" description="Disordered" evidence="1">
    <location>
        <begin position="122"/>
        <end position="148"/>
    </location>
</feature>
<reference evidence="3" key="1">
    <citation type="submission" date="2024-08" db="EMBL/GenBank/DDBJ databases">
        <authorList>
            <person name="Chaddad Z."/>
            <person name="Lamrabet M."/>
            <person name="Bouhnik O."/>
            <person name="Alami S."/>
            <person name="Wipf D."/>
            <person name="Courty P.E."/>
            <person name="Missbah El Idrissi M."/>
        </authorList>
    </citation>
    <scope>NUCLEOTIDE SEQUENCE</scope>
    <source>
        <strain evidence="3">LLZ17</strain>
    </source>
</reference>
<gene>
    <name evidence="3" type="ORF">AB8Z38_29945</name>
</gene>
<feature type="signal peptide" evidence="2">
    <location>
        <begin position="1"/>
        <end position="18"/>
    </location>
</feature>
<name>A0AB39XIB3_9BRAD</name>